<dbReference type="Pfam" id="PF03806">
    <property type="entry name" value="ABG_transport"/>
    <property type="match status" value="1"/>
</dbReference>
<feature type="transmembrane region" description="Helical" evidence="1">
    <location>
        <begin position="7"/>
        <end position="27"/>
    </location>
</feature>
<evidence type="ECO:0000313" key="3">
    <source>
        <dbReference type="Proteomes" id="UP000029223"/>
    </source>
</evidence>
<protein>
    <submittedName>
        <fullName evidence="2">Multidrug efflux pump component MtrF</fullName>
    </submittedName>
</protein>
<organism evidence="2 3">
    <name type="scientific">Vibrio variabilis</name>
    <dbReference type="NCBI Taxonomy" id="990271"/>
    <lineage>
        <taxon>Bacteria</taxon>
        <taxon>Pseudomonadati</taxon>
        <taxon>Pseudomonadota</taxon>
        <taxon>Gammaproteobacteria</taxon>
        <taxon>Vibrionales</taxon>
        <taxon>Vibrionaceae</taxon>
        <taxon>Vibrio</taxon>
    </lineage>
</organism>
<keyword evidence="1" id="KW-0812">Transmembrane</keyword>
<keyword evidence="1" id="KW-0472">Membrane</keyword>
<dbReference type="EMBL" id="BBMS01000001">
    <property type="protein sequence ID" value="GAL23714.1"/>
    <property type="molecule type" value="Genomic_DNA"/>
</dbReference>
<proteinExistence type="predicted"/>
<comment type="caution">
    <text evidence="2">The sequence shown here is derived from an EMBL/GenBank/DDBJ whole genome shotgun (WGS) entry which is preliminary data.</text>
</comment>
<evidence type="ECO:0000256" key="1">
    <source>
        <dbReference type="SAM" id="Phobius"/>
    </source>
</evidence>
<accession>A0ABQ0J4R3</accession>
<reference evidence="3" key="2">
    <citation type="submission" date="2014-09" db="EMBL/GenBank/DDBJ databases">
        <authorList>
            <consortium name="NBRP consortium"/>
            <person name="Sawabe T."/>
            <person name="Meirelles P."/>
            <person name="Nakanishi M."/>
            <person name="Sayaka M."/>
            <person name="Hattori M."/>
            <person name="Ohkuma M."/>
        </authorList>
    </citation>
    <scope>NUCLEOTIDE SEQUENCE [LARGE SCALE GENOMIC DNA]</scope>
    <source>
        <strain evidence="3">JCM 19239</strain>
    </source>
</reference>
<keyword evidence="3" id="KW-1185">Reference proteome</keyword>
<evidence type="ECO:0000313" key="2">
    <source>
        <dbReference type="EMBL" id="GAL23714.1"/>
    </source>
</evidence>
<reference evidence="3" key="1">
    <citation type="submission" date="2014-09" db="EMBL/GenBank/DDBJ databases">
        <title>Vibrio variabilis JCM 19239. (C206) whole genome shotgun sequence.</title>
        <authorList>
            <person name="Sawabe T."/>
            <person name="Meirelles P."/>
            <person name="Nakanishi M."/>
            <person name="Sayaka M."/>
            <person name="Hattori M."/>
            <person name="Ohkuma M."/>
        </authorList>
    </citation>
    <scope>NUCLEOTIDE SEQUENCE [LARGE SCALE GENOMIC DNA]</scope>
    <source>
        <strain evidence="3">JCM 19239</strain>
    </source>
</reference>
<dbReference type="Proteomes" id="UP000029223">
    <property type="component" value="Unassembled WGS sequence"/>
</dbReference>
<keyword evidence="1" id="KW-1133">Transmembrane helix</keyword>
<name>A0ABQ0J4R3_9VIBR</name>
<sequence>MLPYSICFIVGWSILFYVWVFLFGLPVGPGAATYYVP</sequence>
<dbReference type="InterPro" id="IPR004697">
    <property type="entry name" value="AbgT"/>
</dbReference>
<gene>
    <name evidence="2" type="ORF">JCM19239_7668</name>
</gene>